<evidence type="ECO:0000313" key="4">
    <source>
        <dbReference type="Proteomes" id="UP000000311"/>
    </source>
</evidence>
<dbReference type="EMBL" id="GL434877">
    <property type="protein sequence ID" value="EFN74391.1"/>
    <property type="molecule type" value="Genomic_DNA"/>
</dbReference>
<dbReference type="PANTHER" id="PTHR47966:SF51">
    <property type="entry name" value="BETA-SITE APP-CLEAVING ENZYME, ISOFORM A-RELATED"/>
    <property type="match status" value="1"/>
</dbReference>
<feature type="domain" description="Peptidase A1" evidence="2">
    <location>
        <begin position="1"/>
        <end position="98"/>
    </location>
</feature>
<keyword evidence="4" id="KW-1185">Reference proteome</keyword>
<dbReference type="PRINTS" id="PR00792">
    <property type="entry name" value="PEPSIN"/>
</dbReference>
<dbReference type="GO" id="GO:0004190">
    <property type="term" value="F:aspartic-type endopeptidase activity"/>
    <property type="evidence" value="ECO:0007669"/>
    <property type="project" value="InterPro"/>
</dbReference>
<gene>
    <name evidence="3" type="ORF">EAG_09731</name>
</gene>
<dbReference type="FunFam" id="2.60.40.1960:FF:000001">
    <property type="entry name" value="Cathepsin D"/>
    <property type="match status" value="1"/>
</dbReference>
<dbReference type="InParanoid" id="E1ZWP8"/>
<proteinExistence type="inferred from homology"/>
<keyword evidence="3" id="KW-0645">Protease</keyword>
<protein>
    <submittedName>
        <fullName evidence="3">Lysosomal aspartic protease</fullName>
    </submittedName>
</protein>
<evidence type="ECO:0000313" key="3">
    <source>
        <dbReference type="EMBL" id="EFN74391.1"/>
    </source>
</evidence>
<dbReference type="STRING" id="104421.E1ZWP8"/>
<reference evidence="3 4" key="1">
    <citation type="journal article" date="2010" name="Science">
        <title>Genomic comparison of the ants Camponotus floridanus and Harpegnathos saltator.</title>
        <authorList>
            <person name="Bonasio R."/>
            <person name="Zhang G."/>
            <person name="Ye C."/>
            <person name="Mutti N.S."/>
            <person name="Fang X."/>
            <person name="Qin N."/>
            <person name="Donahue G."/>
            <person name="Yang P."/>
            <person name="Li Q."/>
            <person name="Li C."/>
            <person name="Zhang P."/>
            <person name="Huang Z."/>
            <person name="Berger S.L."/>
            <person name="Reinberg D."/>
            <person name="Wang J."/>
            <person name="Liebig J."/>
        </authorList>
    </citation>
    <scope>NUCLEOTIDE SEQUENCE [LARGE SCALE GENOMIC DNA]</scope>
    <source>
        <strain evidence="4">C129</strain>
    </source>
</reference>
<dbReference type="OMA" id="MDRIEMS"/>
<keyword evidence="3" id="KW-0378">Hydrolase</keyword>
<dbReference type="PANTHER" id="PTHR47966">
    <property type="entry name" value="BETA-SITE APP-CLEAVING ENZYME, ISOFORM A-RELATED"/>
    <property type="match status" value="1"/>
</dbReference>
<name>E1ZWP8_CAMFO</name>
<dbReference type="InterPro" id="IPR001461">
    <property type="entry name" value="Aspartic_peptidase_A1"/>
</dbReference>
<evidence type="ECO:0000256" key="1">
    <source>
        <dbReference type="ARBA" id="ARBA00007447"/>
    </source>
</evidence>
<dbReference type="InterPro" id="IPR033121">
    <property type="entry name" value="PEPTIDASE_A1"/>
</dbReference>
<evidence type="ECO:0000259" key="2">
    <source>
        <dbReference type="PROSITE" id="PS51767"/>
    </source>
</evidence>
<dbReference type="GO" id="GO:0006508">
    <property type="term" value="P:proteolysis"/>
    <property type="evidence" value="ECO:0007669"/>
    <property type="project" value="UniProtKB-KW"/>
</dbReference>
<comment type="similarity">
    <text evidence="1">Belongs to the peptidase A1 family.</text>
</comment>
<organism evidence="4">
    <name type="scientific">Camponotus floridanus</name>
    <name type="common">Florida carpenter ant</name>
    <dbReference type="NCBI Taxonomy" id="104421"/>
    <lineage>
        <taxon>Eukaryota</taxon>
        <taxon>Metazoa</taxon>
        <taxon>Ecdysozoa</taxon>
        <taxon>Arthropoda</taxon>
        <taxon>Hexapoda</taxon>
        <taxon>Insecta</taxon>
        <taxon>Pterygota</taxon>
        <taxon>Neoptera</taxon>
        <taxon>Endopterygota</taxon>
        <taxon>Hymenoptera</taxon>
        <taxon>Apocrita</taxon>
        <taxon>Aculeata</taxon>
        <taxon>Formicoidea</taxon>
        <taxon>Formicidae</taxon>
        <taxon>Formicinae</taxon>
        <taxon>Camponotus</taxon>
    </lineage>
</organism>
<dbReference type="SUPFAM" id="SSF50630">
    <property type="entry name" value="Acid proteases"/>
    <property type="match status" value="1"/>
</dbReference>
<dbReference type="InterPro" id="IPR021109">
    <property type="entry name" value="Peptidase_aspartic_dom_sf"/>
</dbReference>
<sequence length="98" mass="10874">VEQPIFSFYLSRDPSAMEGGELILGGSDPNHYEGNFTYVPVTQKGYWQFTMDRIEMSDYVVTENKQSIADTGTSLIVGPNSDIDIINEFIQAKSDGSV</sequence>
<dbReference type="Pfam" id="PF00026">
    <property type="entry name" value="Asp"/>
    <property type="match status" value="1"/>
</dbReference>
<feature type="non-terminal residue" evidence="3">
    <location>
        <position position="1"/>
    </location>
</feature>
<dbReference type="Gene3D" id="2.60.40.1960">
    <property type="match status" value="1"/>
</dbReference>
<dbReference type="Proteomes" id="UP000000311">
    <property type="component" value="Unassembled WGS sequence"/>
</dbReference>
<dbReference type="MEROPS" id="A01.A03"/>
<accession>E1ZWP8</accession>
<feature type="non-terminal residue" evidence="3">
    <location>
        <position position="98"/>
    </location>
</feature>
<dbReference type="AlphaFoldDB" id="E1ZWP8"/>
<dbReference type="Gene3D" id="2.40.70.10">
    <property type="entry name" value="Acid Proteases"/>
    <property type="match status" value="1"/>
</dbReference>
<dbReference type="PROSITE" id="PS51767">
    <property type="entry name" value="PEPTIDASE_A1"/>
    <property type="match status" value="1"/>
</dbReference>